<dbReference type="Proteomes" id="UP001595453">
    <property type="component" value="Unassembled WGS sequence"/>
</dbReference>
<dbReference type="RefSeq" id="WP_377120976.1">
    <property type="nucleotide sequence ID" value="NZ_JBHRSD010000006.1"/>
</dbReference>
<reference evidence="3" key="1">
    <citation type="journal article" date="2019" name="Int. J. Syst. Evol. Microbiol.">
        <title>The Global Catalogue of Microorganisms (GCM) 10K type strain sequencing project: providing services to taxonomists for standard genome sequencing and annotation.</title>
        <authorList>
            <consortium name="The Broad Institute Genomics Platform"/>
            <consortium name="The Broad Institute Genome Sequencing Center for Infectious Disease"/>
            <person name="Wu L."/>
            <person name="Ma J."/>
        </authorList>
    </citation>
    <scope>NUCLEOTIDE SEQUENCE [LARGE SCALE GENOMIC DNA]</scope>
    <source>
        <strain evidence="3">KCTC 42730</strain>
    </source>
</reference>
<evidence type="ECO:0000313" key="3">
    <source>
        <dbReference type="Proteomes" id="UP001595453"/>
    </source>
</evidence>
<dbReference type="Gene3D" id="3.90.1520.10">
    <property type="entry name" value="H-NOX domain"/>
    <property type="match status" value="1"/>
</dbReference>
<organism evidence="2 3">
    <name type="scientific">Pseudoalteromonas fenneropenaei</name>
    <dbReference type="NCBI Taxonomy" id="1737459"/>
    <lineage>
        <taxon>Bacteria</taxon>
        <taxon>Pseudomonadati</taxon>
        <taxon>Pseudomonadota</taxon>
        <taxon>Gammaproteobacteria</taxon>
        <taxon>Alteromonadales</taxon>
        <taxon>Pseudoalteromonadaceae</taxon>
        <taxon>Pseudoalteromonas</taxon>
    </lineage>
</organism>
<evidence type="ECO:0000313" key="2">
    <source>
        <dbReference type="EMBL" id="MFC3031595.1"/>
    </source>
</evidence>
<gene>
    <name evidence="2" type="ORF">ACFOEE_03535</name>
</gene>
<dbReference type="Pfam" id="PF07700">
    <property type="entry name" value="HNOB"/>
    <property type="match status" value="1"/>
</dbReference>
<protein>
    <submittedName>
        <fullName evidence="2">Heme NO-binding domain-containing protein</fullName>
    </submittedName>
</protein>
<dbReference type="InterPro" id="IPR024096">
    <property type="entry name" value="NO_sig/Golgi_transp_ligand-bd"/>
</dbReference>
<dbReference type="PANTHER" id="PTHR45655:SF13">
    <property type="entry name" value="SOLUBLE GUANYLATE CYCLASE GCY-32-RELATED"/>
    <property type="match status" value="1"/>
</dbReference>
<dbReference type="InterPro" id="IPR038158">
    <property type="entry name" value="H-NOX_domain_sf"/>
</dbReference>
<dbReference type="SUPFAM" id="SSF111126">
    <property type="entry name" value="Ligand-binding domain in the NO signalling and Golgi transport"/>
    <property type="match status" value="1"/>
</dbReference>
<dbReference type="EMBL" id="JBHRSD010000006">
    <property type="protein sequence ID" value="MFC3031595.1"/>
    <property type="molecule type" value="Genomic_DNA"/>
</dbReference>
<accession>A0ABV7CGC0</accession>
<dbReference type="InterPro" id="IPR011644">
    <property type="entry name" value="Heme_NO-bd"/>
</dbReference>
<dbReference type="PANTHER" id="PTHR45655">
    <property type="entry name" value="GUANYLATE CYCLASE SOLUBLE SUBUNIT BETA-2"/>
    <property type="match status" value="1"/>
</dbReference>
<sequence length="182" mass="20422">MKGVIFRALEQLVVDKLGMAAWNNLLQHHGLAEQVYISPKSYPDQELMSLVGGISEALAIPADQVVKMFGEYLFGYLANRHCAIMNQFVNFQELIFGIDAVIHKEVIKLYHEPNLPAIRVEQGSQGELNVFYASKRQLCWCAEGLIVGAAKYFNTRISLQHPECMHQGASECRIVVKVEDNG</sequence>
<name>A0ABV7CGC0_9GAMM</name>
<comment type="caution">
    <text evidence="2">The sequence shown here is derived from an EMBL/GenBank/DDBJ whole genome shotgun (WGS) entry which is preliminary data.</text>
</comment>
<evidence type="ECO:0000259" key="1">
    <source>
        <dbReference type="Pfam" id="PF07700"/>
    </source>
</evidence>
<keyword evidence="3" id="KW-1185">Reference proteome</keyword>
<feature type="domain" description="Heme NO-binding" evidence="1">
    <location>
        <begin position="2"/>
        <end position="161"/>
    </location>
</feature>
<proteinExistence type="predicted"/>